<evidence type="ECO:0000313" key="10">
    <source>
        <dbReference type="EMBL" id="SAK42563.1"/>
    </source>
</evidence>
<feature type="region of interest" description="Disordered" evidence="7">
    <location>
        <begin position="1"/>
        <end position="37"/>
    </location>
</feature>
<organism evidence="10 11">
    <name type="scientific">Caballeronia glebae</name>
    <dbReference type="NCBI Taxonomy" id="1777143"/>
    <lineage>
        <taxon>Bacteria</taxon>
        <taxon>Pseudomonadati</taxon>
        <taxon>Pseudomonadota</taxon>
        <taxon>Betaproteobacteria</taxon>
        <taxon>Burkholderiales</taxon>
        <taxon>Burkholderiaceae</taxon>
        <taxon>Caballeronia</taxon>
    </lineage>
</organism>
<name>A0A157ZAR9_9BURK</name>
<keyword evidence="4 8" id="KW-0812">Transmembrane</keyword>
<evidence type="ECO:0000256" key="4">
    <source>
        <dbReference type="ARBA" id="ARBA00022692"/>
    </source>
</evidence>
<dbReference type="Pfam" id="PF02470">
    <property type="entry name" value="MlaD"/>
    <property type="match status" value="3"/>
</dbReference>
<accession>A0A157ZAR9</accession>
<dbReference type="GO" id="GO:0005886">
    <property type="term" value="C:plasma membrane"/>
    <property type="evidence" value="ECO:0007669"/>
    <property type="project" value="UniProtKB-SubCell"/>
</dbReference>
<dbReference type="EMBL" id="FCOJ02000002">
    <property type="protein sequence ID" value="SAK42563.1"/>
    <property type="molecule type" value="Genomic_DNA"/>
</dbReference>
<feature type="domain" description="Mce/MlaD" evidence="9">
    <location>
        <begin position="317"/>
        <end position="422"/>
    </location>
</feature>
<feature type="transmembrane region" description="Helical" evidence="8">
    <location>
        <begin position="46"/>
        <end position="67"/>
    </location>
</feature>
<keyword evidence="6 8" id="KW-0472">Membrane</keyword>
<protein>
    <submittedName>
        <fullName evidence="10">Paraquat-inducible protein</fullName>
    </submittedName>
</protein>
<keyword evidence="11" id="KW-1185">Reference proteome</keyword>
<keyword evidence="2" id="KW-1003">Cell membrane</keyword>
<dbReference type="PANTHER" id="PTHR30462:SF0">
    <property type="entry name" value="INTERMEMBRANE TRANSPORT PROTEIN YEBT"/>
    <property type="match status" value="1"/>
</dbReference>
<evidence type="ECO:0000256" key="2">
    <source>
        <dbReference type="ARBA" id="ARBA00022475"/>
    </source>
</evidence>
<sequence length="560" mass="60127">MTSAQGPNDPKQPAPPSSNTGGGNGGKGGGLPPNLPEPVIEPRSRWLPSLVWLIPLVAALIGVILVVKTVSSRGPTVTISFVSAEGLEPGKTKVKFKDVDIGTVKTITLSKDHSRVLVDVQLTKEATDFAVKDTRFWVVRPRVAASGVTGLSTLLSGAYIGIDAGKSTDDQTHFVGLETPPAVTGDQKGHTFTLHGESLGSLDIGSPIYYRRVQVGQVAAFSLDKDGTGVTLQVFVTAPYDQYVGTNSRWWHASGVDLRLDSSGFTLNTQSLATVVLGGIAFQTPPNQEAGPQAQTNATFRLAGDQTDAMRDPDGQAVHVVMNFNQSLRGLSVGAPIDFRGIVLGQVTGIGVQYDQKSHSFMMPVTIDLYPDRLGKRANHMLPAQGSVASQDMLQLLVKRGLRGQLRTGNLLTSQLYIALDFFPKAPPTKVNSTGDPIELPTVPNTLDELQLQIADIARKIDKIPFDEIGTNLNGSLKKANGLFDKLDTEVMPEMRDTLTQAKKTFGQAQSTLQSDSPLQSDVHQALQELTRTLQSLNSLADYLERHPESLVRGKSGDKP</sequence>
<evidence type="ECO:0000256" key="6">
    <source>
        <dbReference type="ARBA" id="ARBA00023136"/>
    </source>
</evidence>
<dbReference type="Proteomes" id="UP000054596">
    <property type="component" value="Unassembled WGS sequence"/>
</dbReference>
<evidence type="ECO:0000256" key="3">
    <source>
        <dbReference type="ARBA" id="ARBA00022519"/>
    </source>
</evidence>
<comment type="subcellular location">
    <subcellularLocation>
        <location evidence="1">Cell inner membrane</location>
    </subcellularLocation>
</comment>
<evidence type="ECO:0000313" key="11">
    <source>
        <dbReference type="Proteomes" id="UP000054596"/>
    </source>
</evidence>
<evidence type="ECO:0000256" key="7">
    <source>
        <dbReference type="SAM" id="MobiDB-lite"/>
    </source>
</evidence>
<keyword evidence="5 8" id="KW-1133">Transmembrane helix</keyword>
<dbReference type="RefSeq" id="WP_086965346.1">
    <property type="nucleotide sequence ID" value="NZ_FCOJ02000002.1"/>
</dbReference>
<evidence type="ECO:0000256" key="1">
    <source>
        <dbReference type="ARBA" id="ARBA00004533"/>
    </source>
</evidence>
<proteinExistence type="predicted"/>
<feature type="domain" description="Mce/MlaD" evidence="9">
    <location>
        <begin position="73"/>
        <end position="165"/>
    </location>
</feature>
<feature type="compositionally biased region" description="Gly residues" evidence="7">
    <location>
        <begin position="20"/>
        <end position="31"/>
    </location>
</feature>
<gene>
    <name evidence="10" type="ORF">AWB82_00417</name>
</gene>
<evidence type="ECO:0000256" key="5">
    <source>
        <dbReference type="ARBA" id="ARBA00022989"/>
    </source>
</evidence>
<dbReference type="InterPro" id="IPR051800">
    <property type="entry name" value="PqiA-PqiB_transport"/>
</dbReference>
<keyword evidence="3" id="KW-0997">Cell inner membrane</keyword>
<dbReference type="AlphaFoldDB" id="A0A157ZAR9"/>
<dbReference type="STRING" id="1777143.AWB82_00417"/>
<comment type="caution">
    <text evidence="10">The sequence shown here is derived from an EMBL/GenBank/DDBJ whole genome shotgun (WGS) entry which is preliminary data.</text>
</comment>
<evidence type="ECO:0000256" key="8">
    <source>
        <dbReference type="SAM" id="Phobius"/>
    </source>
</evidence>
<feature type="domain" description="Mce/MlaD" evidence="9">
    <location>
        <begin position="189"/>
        <end position="249"/>
    </location>
</feature>
<dbReference type="InterPro" id="IPR003399">
    <property type="entry name" value="Mce/MlaD"/>
</dbReference>
<evidence type="ECO:0000259" key="9">
    <source>
        <dbReference type="Pfam" id="PF02470"/>
    </source>
</evidence>
<reference evidence="10" key="1">
    <citation type="submission" date="2016-01" db="EMBL/GenBank/DDBJ databases">
        <authorList>
            <person name="Peeters C."/>
        </authorList>
    </citation>
    <scope>NUCLEOTIDE SEQUENCE [LARGE SCALE GENOMIC DNA]</scope>
    <source>
        <strain evidence="10">LMG 29325</strain>
    </source>
</reference>
<dbReference type="PANTHER" id="PTHR30462">
    <property type="entry name" value="INTERMEMBRANE TRANSPORT PROTEIN PQIB-RELATED"/>
    <property type="match status" value="1"/>
</dbReference>
<dbReference type="OrthoDB" id="9806984at2"/>